<accession>A0A9P7VTT2</accession>
<reference evidence="1" key="1">
    <citation type="submission" date="2020-11" db="EMBL/GenBank/DDBJ databases">
        <title>Adaptations for nitrogen fixation in a non-lichenized fungal sporocarp promotes dispersal by wood-feeding termites.</title>
        <authorList>
            <consortium name="DOE Joint Genome Institute"/>
            <person name="Koch R.A."/>
            <person name="Yoon G."/>
            <person name="Arayal U."/>
            <person name="Lail K."/>
            <person name="Amirebrahimi M."/>
            <person name="Labutti K."/>
            <person name="Lipzen A."/>
            <person name="Riley R."/>
            <person name="Barry K."/>
            <person name="Henrissat B."/>
            <person name="Grigoriev I.V."/>
            <person name="Herr J.R."/>
            <person name="Aime M.C."/>
        </authorList>
    </citation>
    <scope>NUCLEOTIDE SEQUENCE</scope>
    <source>
        <strain evidence="1">MCA 3950</strain>
    </source>
</reference>
<gene>
    <name evidence="1" type="ORF">BT62DRAFT_1075501</name>
</gene>
<sequence length="182" mass="20636">MESICRHTIHKIETATDLPVLLSPPRQNEATDYTYTASVPLKMPSVYPRSRTMTGREIRGWMMKRHIEAKITISFKGSTTTQKNGGILSAESQVEGGKEPERLPNSSNTHVSFFFTIMRPLRKLQLPELERTALTSWDAPMYAFLRITMPRMAVDKAPNECFPLLKTSGVIISTLRGHEWSI</sequence>
<protein>
    <submittedName>
        <fullName evidence="1">Uncharacterized protein</fullName>
    </submittedName>
</protein>
<evidence type="ECO:0000313" key="2">
    <source>
        <dbReference type="Proteomes" id="UP000812287"/>
    </source>
</evidence>
<dbReference type="EMBL" id="MU250533">
    <property type="protein sequence ID" value="KAG7446732.1"/>
    <property type="molecule type" value="Genomic_DNA"/>
</dbReference>
<name>A0A9P7VTT2_9AGAR</name>
<organism evidence="1 2">
    <name type="scientific">Guyanagaster necrorhizus</name>
    <dbReference type="NCBI Taxonomy" id="856835"/>
    <lineage>
        <taxon>Eukaryota</taxon>
        <taxon>Fungi</taxon>
        <taxon>Dikarya</taxon>
        <taxon>Basidiomycota</taxon>
        <taxon>Agaricomycotina</taxon>
        <taxon>Agaricomycetes</taxon>
        <taxon>Agaricomycetidae</taxon>
        <taxon>Agaricales</taxon>
        <taxon>Marasmiineae</taxon>
        <taxon>Physalacriaceae</taxon>
        <taxon>Guyanagaster</taxon>
    </lineage>
</organism>
<comment type="caution">
    <text evidence="1">The sequence shown here is derived from an EMBL/GenBank/DDBJ whole genome shotgun (WGS) entry which is preliminary data.</text>
</comment>
<keyword evidence="2" id="KW-1185">Reference proteome</keyword>
<dbReference type="GeneID" id="66101414"/>
<proteinExistence type="predicted"/>
<dbReference type="RefSeq" id="XP_043040232.1">
    <property type="nucleotide sequence ID" value="XM_043179120.1"/>
</dbReference>
<dbReference type="Proteomes" id="UP000812287">
    <property type="component" value="Unassembled WGS sequence"/>
</dbReference>
<evidence type="ECO:0000313" key="1">
    <source>
        <dbReference type="EMBL" id="KAG7446732.1"/>
    </source>
</evidence>
<dbReference type="AlphaFoldDB" id="A0A9P7VTT2"/>